<reference evidence="7 8" key="1">
    <citation type="submission" date="2019-12" db="EMBL/GenBank/DDBJ databases">
        <title>Complete genome sequence of Algicella marina strain 9Alg 56(T) isolated from the red alga Tichocarpus crinitus.</title>
        <authorList>
            <person name="Kim S.-G."/>
            <person name="Nedashkovskaya O.I."/>
        </authorList>
    </citation>
    <scope>NUCLEOTIDE SEQUENCE [LARGE SCALE GENOMIC DNA]</scope>
    <source>
        <strain evidence="7 8">9Alg 56</strain>
    </source>
</reference>
<evidence type="ECO:0000259" key="6">
    <source>
        <dbReference type="SMART" id="SM00062"/>
    </source>
</evidence>
<dbReference type="KEGG" id="amaq:GO499_04315"/>
<feature type="signal peptide" evidence="5">
    <location>
        <begin position="1"/>
        <end position="19"/>
    </location>
</feature>
<dbReference type="SMART" id="SM00062">
    <property type="entry name" value="PBPb"/>
    <property type="match status" value="1"/>
</dbReference>
<dbReference type="EMBL" id="CP046620">
    <property type="protein sequence ID" value="QHQ34463.1"/>
    <property type="molecule type" value="Genomic_DNA"/>
</dbReference>
<dbReference type="SUPFAM" id="SSF53850">
    <property type="entry name" value="Periplasmic binding protein-like II"/>
    <property type="match status" value="1"/>
</dbReference>
<evidence type="ECO:0000256" key="4">
    <source>
        <dbReference type="RuleBase" id="RU003744"/>
    </source>
</evidence>
<sequence length="248" mass="26914">MRSVLGAIVLAGMASNVVAADINICVEGAYPPFSYTTESGDVEGFDIDIANALCDAMGKSCEMVKTDWDGIIPALLERKCDAIVASMSITEERKKVIDFSNKYYNTPAKFTGPEGMTLEELDGKTVGVQRGTIHQEFMEGEFPEIDLKLYGTQDEVFLDLSSGRIDALMADSIATLDGFLNTDAGAGFSFFGPNYSIPKYHGVGPGIGVRQGEEDLRNAFSHAIGVIRGTGEYMKINEKYFDFDIYGG</sequence>
<proteinExistence type="inferred from homology"/>
<evidence type="ECO:0000256" key="5">
    <source>
        <dbReference type="SAM" id="SignalP"/>
    </source>
</evidence>
<comment type="subcellular location">
    <subcellularLocation>
        <location evidence="1">Cell envelope</location>
    </subcellularLocation>
</comment>
<name>A0A6P1SYM3_9RHOB</name>
<evidence type="ECO:0000256" key="3">
    <source>
        <dbReference type="ARBA" id="ARBA00022729"/>
    </source>
</evidence>
<evidence type="ECO:0000313" key="8">
    <source>
        <dbReference type="Proteomes" id="UP000464495"/>
    </source>
</evidence>
<protein>
    <submittedName>
        <fullName evidence="7">Transporter substrate-binding domain-containing protein</fullName>
    </submittedName>
</protein>
<dbReference type="Proteomes" id="UP000464495">
    <property type="component" value="Chromosome"/>
</dbReference>
<keyword evidence="8" id="KW-1185">Reference proteome</keyword>
<dbReference type="InterPro" id="IPR001638">
    <property type="entry name" value="Solute-binding_3/MltF_N"/>
</dbReference>
<dbReference type="PANTHER" id="PTHR35936:SF17">
    <property type="entry name" value="ARGININE-BINDING EXTRACELLULAR PROTEIN ARTP"/>
    <property type="match status" value="1"/>
</dbReference>
<evidence type="ECO:0000256" key="2">
    <source>
        <dbReference type="ARBA" id="ARBA00010333"/>
    </source>
</evidence>
<feature type="domain" description="Solute-binding protein family 3/N-terminal" evidence="6">
    <location>
        <begin position="21"/>
        <end position="244"/>
    </location>
</feature>
<feature type="chain" id="PRO_5026947694" evidence="5">
    <location>
        <begin position="20"/>
        <end position="248"/>
    </location>
</feature>
<dbReference type="Gene3D" id="3.40.190.10">
    <property type="entry name" value="Periplasmic binding protein-like II"/>
    <property type="match status" value="2"/>
</dbReference>
<dbReference type="Pfam" id="PF00497">
    <property type="entry name" value="SBP_bac_3"/>
    <property type="match status" value="1"/>
</dbReference>
<organism evidence="7 8">
    <name type="scientific">Algicella marina</name>
    <dbReference type="NCBI Taxonomy" id="2683284"/>
    <lineage>
        <taxon>Bacteria</taxon>
        <taxon>Pseudomonadati</taxon>
        <taxon>Pseudomonadota</taxon>
        <taxon>Alphaproteobacteria</taxon>
        <taxon>Rhodobacterales</taxon>
        <taxon>Paracoccaceae</taxon>
        <taxon>Algicella</taxon>
    </lineage>
</organism>
<dbReference type="GO" id="GO:0030313">
    <property type="term" value="C:cell envelope"/>
    <property type="evidence" value="ECO:0007669"/>
    <property type="project" value="UniProtKB-SubCell"/>
</dbReference>
<dbReference type="PANTHER" id="PTHR35936">
    <property type="entry name" value="MEMBRANE-BOUND LYTIC MUREIN TRANSGLYCOSYLASE F"/>
    <property type="match status" value="1"/>
</dbReference>
<evidence type="ECO:0000256" key="1">
    <source>
        <dbReference type="ARBA" id="ARBA00004196"/>
    </source>
</evidence>
<dbReference type="RefSeq" id="WP_161861032.1">
    <property type="nucleotide sequence ID" value="NZ_CP046620.1"/>
</dbReference>
<dbReference type="PROSITE" id="PS01039">
    <property type="entry name" value="SBP_BACTERIAL_3"/>
    <property type="match status" value="1"/>
</dbReference>
<keyword evidence="3 5" id="KW-0732">Signal</keyword>
<comment type="similarity">
    <text evidence="2 4">Belongs to the bacterial solute-binding protein 3 family.</text>
</comment>
<dbReference type="InterPro" id="IPR018313">
    <property type="entry name" value="SBP_3_CS"/>
</dbReference>
<accession>A0A6P1SYM3</accession>
<evidence type="ECO:0000313" key="7">
    <source>
        <dbReference type="EMBL" id="QHQ34463.1"/>
    </source>
</evidence>
<gene>
    <name evidence="7" type="ORF">GO499_04315</name>
</gene>
<dbReference type="AlphaFoldDB" id="A0A6P1SYM3"/>